<organism evidence="1 2">
    <name type="scientific">Streptomyces broussonetiae</name>
    <dbReference type="NCBI Taxonomy" id="2686304"/>
    <lineage>
        <taxon>Bacteria</taxon>
        <taxon>Bacillati</taxon>
        <taxon>Actinomycetota</taxon>
        <taxon>Actinomycetes</taxon>
        <taxon>Kitasatosporales</taxon>
        <taxon>Streptomycetaceae</taxon>
        <taxon>Streptomyces</taxon>
    </lineage>
</organism>
<sequence length="48" mass="5241">MQFLHSCELGFDTSRFAQSEISAHACGKLSINNGVTLHLVRTTADGFE</sequence>
<keyword evidence="2" id="KW-1185">Reference proteome</keyword>
<evidence type="ECO:0000313" key="1">
    <source>
        <dbReference type="EMBL" id="QHA09006.1"/>
    </source>
</evidence>
<dbReference type="KEGG" id="sbro:GQF42_42445"/>
<gene>
    <name evidence="1" type="ORF">GQF42_42445</name>
</gene>
<accession>A0A6I6NLF9</accession>
<dbReference type="EMBL" id="CP047020">
    <property type="protein sequence ID" value="QHA09006.1"/>
    <property type="molecule type" value="Genomic_DNA"/>
</dbReference>
<dbReference type="AlphaFoldDB" id="A0A6I6NLF9"/>
<protein>
    <submittedName>
        <fullName evidence="1">Uncharacterized protein</fullName>
    </submittedName>
</protein>
<name>A0A6I6NLF9_9ACTN</name>
<dbReference type="Proteomes" id="UP000436138">
    <property type="component" value="Chromosome"/>
</dbReference>
<proteinExistence type="predicted"/>
<evidence type="ECO:0000313" key="2">
    <source>
        <dbReference type="Proteomes" id="UP000436138"/>
    </source>
</evidence>
<reference evidence="1 2" key="1">
    <citation type="submission" date="2019-12" db="EMBL/GenBank/DDBJ databases">
        <title>Streptomyces sp. strain T44 isolated from rhizosphere soil of Broussonetia papyrifera.</title>
        <authorList>
            <person name="Mo P."/>
        </authorList>
    </citation>
    <scope>NUCLEOTIDE SEQUENCE [LARGE SCALE GENOMIC DNA]</scope>
    <source>
        <strain evidence="1 2">T44</strain>
    </source>
</reference>